<evidence type="ECO:0000313" key="4">
    <source>
        <dbReference type="Proteomes" id="UP001501920"/>
    </source>
</evidence>
<feature type="compositionally biased region" description="Acidic residues" evidence="1">
    <location>
        <begin position="59"/>
        <end position="71"/>
    </location>
</feature>
<dbReference type="Pfam" id="PF13843">
    <property type="entry name" value="DDE_Tnp_1_7"/>
    <property type="match status" value="1"/>
</dbReference>
<evidence type="ECO:0000259" key="2">
    <source>
        <dbReference type="Pfam" id="PF13843"/>
    </source>
</evidence>
<reference evidence="3" key="2">
    <citation type="submission" date="2025-08" db="UniProtKB">
        <authorList>
            <consortium name="Ensembl"/>
        </authorList>
    </citation>
    <scope>IDENTIFICATION</scope>
</reference>
<dbReference type="AlphaFoldDB" id="A0AAR2IXB0"/>
<dbReference type="GeneTree" id="ENSGT00940000163467"/>
<dbReference type="InterPro" id="IPR029526">
    <property type="entry name" value="PGBD"/>
</dbReference>
<feature type="compositionally biased region" description="Polar residues" evidence="1">
    <location>
        <begin position="95"/>
        <end position="105"/>
    </location>
</feature>
<evidence type="ECO:0000256" key="1">
    <source>
        <dbReference type="SAM" id="MobiDB-lite"/>
    </source>
</evidence>
<accession>A0AAR2IXB0</accession>
<feature type="domain" description="PiggyBac transposable element-derived protein" evidence="2">
    <location>
        <begin position="177"/>
        <end position="549"/>
    </location>
</feature>
<feature type="compositionally biased region" description="Low complexity" evidence="1">
    <location>
        <begin position="114"/>
        <end position="128"/>
    </location>
</feature>
<sequence>MAFKTPPKPRKRLFYGVAEVLAEFERPSDTEDFVESESSDSNYDSAEEEAFLRGRDPAGDEIDSGSGEEWEPAFPKRSRLVTPTPAASRGLSSPLPRTSTPTQRPTVKKKAAQGSPSSSGAALLSPRRQVGSPPQVLEQDEEDRWHDITDEDEEPSLFRFLPKRPPGPQLLPNPIYSPLQLFQLFFSSSVVRTLVDNTNKFGEVSAAAGKKIKWAEVSVGEFYAFIGIIVYMGLVKVKSIKDLWSKNQLYQFAFPSTVMSSKRFAAISSNLHMSDPQEDEENMKKKGTPAYDRLFKIKPLYTNILSACRSFFQPRRELSIDERMVASKARNGLKQYMKAKPTKWGYKLFILADSASGYTWNFFVYEGRSAFTSGKGLSYDTVHTLLDFSLLGHGYRVYMDNFYTSPTLFTDLLQNNTLACGTLRSNWQGFLHTKRNDLPKRAERGTIRWYRHGKLLYVKWMDTRAVTMCSTMHKAYKGDTVERRVKDKQGVWSTISVPVPAAVKDYNKHMGGVDLSDALIGYYNVLHKCRKWYKTFFFHFIDIGIVNSFILHQQLADIHGQASLTQKAFREALVIELTNVMKRSEEVAGPSDPSKQPAQEKCMPAFFSGDGTAGRRKCENCKKEGRQTKTPVFCAKCDVALCLVPSRNCFKQWHDEK</sequence>
<keyword evidence="4" id="KW-1185">Reference proteome</keyword>
<feature type="region of interest" description="Disordered" evidence="1">
    <location>
        <begin position="26"/>
        <end position="145"/>
    </location>
</feature>
<evidence type="ECO:0000313" key="3">
    <source>
        <dbReference type="Ensembl" id="ENSPNAP00000044373.1"/>
    </source>
</evidence>
<reference evidence="3" key="3">
    <citation type="submission" date="2025-09" db="UniProtKB">
        <authorList>
            <consortium name="Ensembl"/>
        </authorList>
    </citation>
    <scope>IDENTIFICATION</scope>
</reference>
<dbReference type="PANTHER" id="PTHR46599">
    <property type="entry name" value="PIGGYBAC TRANSPOSABLE ELEMENT-DERIVED PROTEIN 4"/>
    <property type="match status" value="1"/>
</dbReference>
<reference evidence="3 4" key="1">
    <citation type="submission" date="2020-10" db="EMBL/GenBank/DDBJ databases">
        <title>Pygocentrus nattereri (red-bellied piranha) genome, fPygNat1, primary haplotype.</title>
        <authorList>
            <person name="Myers G."/>
            <person name="Meyer A."/>
            <person name="Karagic N."/>
            <person name="Pippel M."/>
            <person name="Winkler S."/>
            <person name="Tracey A."/>
            <person name="Wood J."/>
            <person name="Formenti G."/>
            <person name="Howe K."/>
            <person name="Fedrigo O."/>
            <person name="Jarvis E.D."/>
        </authorList>
    </citation>
    <scope>NUCLEOTIDE SEQUENCE [LARGE SCALE GENOMIC DNA]</scope>
</reference>
<proteinExistence type="predicted"/>
<dbReference type="Proteomes" id="UP001501920">
    <property type="component" value="Chromosome 4"/>
</dbReference>
<name>A0AAR2IXB0_PYGNA</name>
<dbReference type="PANTHER" id="PTHR46599:SF3">
    <property type="entry name" value="PIGGYBAC TRANSPOSABLE ELEMENT-DERIVED PROTEIN 4"/>
    <property type="match status" value="1"/>
</dbReference>
<gene>
    <name evidence="3" type="primary">DNAI1</name>
</gene>
<dbReference type="Ensembl" id="ENSPNAT00000068165.1">
    <property type="protein sequence ID" value="ENSPNAP00000044373.1"/>
    <property type="gene ID" value="ENSPNAG00000030651.1"/>
</dbReference>
<protein>
    <recommendedName>
        <fullName evidence="2">PiggyBac transposable element-derived protein domain-containing protein</fullName>
    </recommendedName>
</protein>
<organism evidence="3 4">
    <name type="scientific">Pygocentrus nattereri</name>
    <name type="common">Red-bellied piranha</name>
    <dbReference type="NCBI Taxonomy" id="42514"/>
    <lineage>
        <taxon>Eukaryota</taxon>
        <taxon>Metazoa</taxon>
        <taxon>Chordata</taxon>
        <taxon>Craniata</taxon>
        <taxon>Vertebrata</taxon>
        <taxon>Euteleostomi</taxon>
        <taxon>Actinopterygii</taxon>
        <taxon>Neopterygii</taxon>
        <taxon>Teleostei</taxon>
        <taxon>Ostariophysi</taxon>
        <taxon>Characiformes</taxon>
        <taxon>Characoidei</taxon>
        <taxon>Pygocentrus</taxon>
    </lineage>
</organism>